<protein>
    <submittedName>
        <fullName evidence="1">Uncharacterized protein</fullName>
    </submittedName>
</protein>
<dbReference type="InterPro" id="IPR056909">
    <property type="entry name" value="SU10_portal"/>
</dbReference>
<sequence length="506" mass="57772">MTTVWASTPVVAVNIRDPEFSRSEHPLENYLDYELRHNMHARDMMNSSCFETVKYGTGVAKSDYLKLIKKAVRFNAAGEREEFPVVIKDGATLDSVALANFIMPHHAQDPQTAPWCGEMMNNTPFGIKNLEESKLFYPGTFEHLTSHFREQSREGTSGERKFTSAQEDLEKTAAIFPKLVDFYLIYLSFDVDGDDKLEEIVTWYHHNSRFLMGARYNWNGDLRRPYRIVQYIPVEHRWRGIGVSKQNAQFQKEVTTIHRQRLDNATIANMRMFKINRLSGYGPKEPIFPGKMWFLDDMDHIETIQLGEVYSSSFSNEQSAVIYSQQRTGVNEVILGMPQVGTPGTATGDLARIQEGNKKFDFSMDNIRDWLSTLTMDAFLNIKEFGPRHPGYFLHAEGGAEVLKILGQSISDIRSGILFEVKAAGQQQNRLLDRNNWQQIGALTNQYYVSMIQLAINANRPDLVQLILNKGMIAATEVMKQVLESFDVRSINRILVTEVEELLGEA</sequence>
<comment type="caution">
    <text evidence="1">The sequence shown here is derived from an EMBL/GenBank/DDBJ whole genome shotgun (WGS) entry which is preliminary data.</text>
</comment>
<evidence type="ECO:0000313" key="1">
    <source>
        <dbReference type="EMBL" id="KKL96413.1"/>
    </source>
</evidence>
<dbReference type="Pfam" id="PF23899">
    <property type="entry name" value="SU10_portal"/>
    <property type="match status" value="1"/>
</dbReference>
<reference evidence="1" key="1">
    <citation type="journal article" date="2015" name="Nature">
        <title>Complex archaea that bridge the gap between prokaryotes and eukaryotes.</title>
        <authorList>
            <person name="Spang A."/>
            <person name="Saw J.H."/>
            <person name="Jorgensen S.L."/>
            <person name="Zaremba-Niedzwiedzka K."/>
            <person name="Martijn J."/>
            <person name="Lind A.E."/>
            <person name="van Eijk R."/>
            <person name="Schleper C."/>
            <person name="Guy L."/>
            <person name="Ettema T.J."/>
        </authorList>
    </citation>
    <scope>NUCLEOTIDE SEQUENCE</scope>
</reference>
<proteinExistence type="predicted"/>
<feature type="non-terminal residue" evidence="1">
    <location>
        <position position="506"/>
    </location>
</feature>
<name>A0A0F9GCE4_9ZZZZ</name>
<gene>
    <name evidence="1" type="ORF">LCGC14_1844700</name>
</gene>
<dbReference type="AlphaFoldDB" id="A0A0F9GCE4"/>
<accession>A0A0F9GCE4</accession>
<dbReference type="EMBL" id="LAZR01018438">
    <property type="protein sequence ID" value="KKL96413.1"/>
    <property type="molecule type" value="Genomic_DNA"/>
</dbReference>
<organism evidence="1">
    <name type="scientific">marine sediment metagenome</name>
    <dbReference type="NCBI Taxonomy" id="412755"/>
    <lineage>
        <taxon>unclassified sequences</taxon>
        <taxon>metagenomes</taxon>
        <taxon>ecological metagenomes</taxon>
    </lineage>
</organism>